<feature type="compositionally biased region" description="Basic and acidic residues" evidence="1">
    <location>
        <begin position="10"/>
        <end position="21"/>
    </location>
</feature>
<dbReference type="EMBL" id="UPXX01000014">
    <property type="protein sequence ID" value="VBB42698.1"/>
    <property type="molecule type" value="Genomic_DNA"/>
</dbReference>
<sequence>MRAPTADPLRYGRPEIHASTEEAQKAEQAWRAERGCRRHAAQPAARQVASRRRPQAPGRLHEWTPQCHTV</sequence>
<organism evidence="2">
    <name type="scientific">Uncultured Desulfatiglans sp</name>
    <dbReference type="NCBI Taxonomy" id="1748965"/>
    <lineage>
        <taxon>Bacteria</taxon>
        <taxon>Pseudomonadati</taxon>
        <taxon>Thermodesulfobacteriota</taxon>
        <taxon>Desulfobacteria</taxon>
        <taxon>Desulfatiglandales</taxon>
        <taxon>Desulfatiglandaceae</taxon>
        <taxon>Desulfatiglans</taxon>
        <taxon>environmental samples</taxon>
    </lineage>
</organism>
<reference evidence="2" key="1">
    <citation type="submission" date="2018-07" db="EMBL/GenBank/DDBJ databases">
        <authorList>
            <consortium name="Genoscope - CEA"/>
            <person name="William W."/>
        </authorList>
    </citation>
    <scope>NUCLEOTIDE SEQUENCE</scope>
    <source>
        <strain evidence="2">IK1</strain>
    </source>
</reference>
<name>A0A653A424_UNCDX</name>
<protein>
    <submittedName>
        <fullName evidence="2">Uncharacterized protein</fullName>
    </submittedName>
</protein>
<dbReference type="AlphaFoldDB" id="A0A653A424"/>
<gene>
    <name evidence="2" type="ORF">TRIP_B210020</name>
</gene>
<evidence type="ECO:0000256" key="1">
    <source>
        <dbReference type="SAM" id="MobiDB-lite"/>
    </source>
</evidence>
<feature type="region of interest" description="Disordered" evidence="1">
    <location>
        <begin position="40"/>
        <end position="70"/>
    </location>
</feature>
<accession>A0A653A424</accession>
<feature type="region of interest" description="Disordered" evidence="1">
    <location>
        <begin position="1"/>
        <end position="21"/>
    </location>
</feature>
<proteinExistence type="predicted"/>
<evidence type="ECO:0000313" key="2">
    <source>
        <dbReference type="EMBL" id="VBB42698.1"/>
    </source>
</evidence>